<dbReference type="Proteomes" id="UP000184387">
    <property type="component" value="Unassembled WGS sequence"/>
</dbReference>
<dbReference type="SUPFAM" id="SSF46785">
    <property type="entry name" value="Winged helix' DNA-binding domain"/>
    <property type="match status" value="1"/>
</dbReference>
<gene>
    <name evidence="7" type="ORF">SAMN02745194_04900</name>
</gene>
<dbReference type="GO" id="GO:0003700">
    <property type="term" value="F:DNA-binding transcription factor activity"/>
    <property type="evidence" value="ECO:0007669"/>
    <property type="project" value="InterPro"/>
</dbReference>
<feature type="region of interest" description="Disordered" evidence="5">
    <location>
        <begin position="287"/>
        <end position="308"/>
    </location>
</feature>
<dbReference type="GO" id="GO:0006351">
    <property type="term" value="P:DNA-templated transcription"/>
    <property type="evidence" value="ECO:0007669"/>
    <property type="project" value="TreeGrafter"/>
</dbReference>
<dbReference type="InterPro" id="IPR036388">
    <property type="entry name" value="WH-like_DNA-bd_sf"/>
</dbReference>
<dbReference type="InterPro" id="IPR036390">
    <property type="entry name" value="WH_DNA-bd_sf"/>
</dbReference>
<dbReference type="SUPFAM" id="SSF53850">
    <property type="entry name" value="Periplasmic binding protein-like II"/>
    <property type="match status" value="1"/>
</dbReference>
<dbReference type="Pfam" id="PF00126">
    <property type="entry name" value="HTH_1"/>
    <property type="match status" value="1"/>
</dbReference>
<dbReference type="PROSITE" id="PS50931">
    <property type="entry name" value="HTH_LYSR"/>
    <property type="match status" value="1"/>
</dbReference>
<dbReference type="InterPro" id="IPR005119">
    <property type="entry name" value="LysR_subst-bd"/>
</dbReference>
<name>A0A1M6SDX8_9PROT</name>
<dbReference type="CDD" id="cd08432">
    <property type="entry name" value="PBP2_GcdR_TrpI_HvrB_AmpR_like"/>
    <property type="match status" value="1"/>
</dbReference>
<evidence type="ECO:0000313" key="7">
    <source>
        <dbReference type="EMBL" id="SHK42698.1"/>
    </source>
</evidence>
<evidence type="ECO:0000313" key="8">
    <source>
        <dbReference type="Proteomes" id="UP000184387"/>
    </source>
</evidence>
<keyword evidence="2" id="KW-0805">Transcription regulation</keyword>
<keyword evidence="4" id="KW-0804">Transcription</keyword>
<dbReference type="AlphaFoldDB" id="A0A1M6SDX8"/>
<evidence type="ECO:0000256" key="5">
    <source>
        <dbReference type="SAM" id="MobiDB-lite"/>
    </source>
</evidence>
<dbReference type="GO" id="GO:0043565">
    <property type="term" value="F:sequence-specific DNA binding"/>
    <property type="evidence" value="ECO:0007669"/>
    <property type="project" value="TreeGrafter"/>
</dbReference>
<dbReference type="PANTHER" id="PTHR30537:SF74">
    <property type="entry name" value="HTH-TYPE TRANSCRIPTIONAL REGULATOR TRPI"/>
    <property type="match status" value="1"/>
</dbReference>
<evidence type="ECO:0000256" key="4">
    <source>
        <dbReference type="ARBA" id="ARBA00023163"/>
    </source>
</evidence>
<dbReference type="PRINTS" id="PR00039">
    <property type="entry name" value="HTHLYSR"/>
</dbReference>
<dbReference type="RefSeq" id="WP_073140267.1">
    <property type="nucleotide sequence ID" value="NZ_FQZF01000053.1"/>
</dbReference>
<accession>A0A1M6SDX8</accession>
<protein>
    <submittedName>
        <fullName evidence="7">LysR family transcriptional regulator, glycine cleavage system transcriptional activator</fullName>
    </submittedName>
</protein>
<keyword evidence="3" id="KW-0238">DNA-binding</keyword>
<feature type="compositionally biased region" description="Low complexity" evidence="5">
    <location>
        <begin position="287"/>
        <end position="302"/>
    </location>
</feature>
<dbReference type="OrthoDB" id="9794694at2"/>
<organism evidence="7 8">
    <name type="scientific">Muricoccus roseus</name>
    <dbReference type="NCBI Taxonomy" id="198092"/>
    <lineage>
        <taxon>Bacteria</taxon>
        <taxon>Pseudomonadati</taxon>
        <taxon>Pseudomonadota</taxon>
        <taxon>Alphaproteobacteria</taxon>
        <taxon>Acetobacterales</taxon>
        <taxon>Roseomonadaceae</taxon>
        <taxon>Muricoccus</taxon>
    </lineage>
</organism>
<sequence length="308" mass="32854">MTYRRLPSLVALRSFEAAARHASVTRAAGELAVTPGAVSRGVRALEEELGTALFTRAPAGLALTPAGEALFAAARDGLDRIAAGLVAMRHAAPARRLRLGAYTLFASRWLIPRWSRLRQRHPALEIDLQTGADPLELLPGAFDAVIAVTDGRPRPGLVSLPLVPIEMMPVCAPSRLPQFDWRRTPLLHSRQRPDDWPRYLAAAGIEGPDPTAGPRFESIALSLDAAAEGLGVALAIHALVGQDLATGRVASPHPFRRPTSRHFTLLHRTEREHDPALRALKTWLAEEAGSAGPPGEGAALSGPLPPGA</sequence>
<dbReference type="PANTHER" id="PTHR30537">
    <property type="entry name" value="HTH-TYPE TRANSCRIPTIONAL REGULATOR"/>
    <property type="match status" value="1"/>
</dbReference>
<dbReference type="InterPro" id="IPR000847">
    <property type="entry name" value="LysR_HTH_N"/>
</dbReference>
<dbReference type="Pfam" id="PF03466">
    <property type="entry name" value="LysR_substrate"/>
    <property type="match status" value="1"/>
</dbReference>
<reference evidence="7 8" key="1">
    <citation type="submission" date="2016-11" db="EMBL/GenBank/DDBJ databases">
        <authorList>
            <person name="Jaros S."/>
            <person name="Januszkiewicz K."/>
            <person name="Wedrychowicz H."/>
        </authorList>
    </citation>
    <scope>NUCLEOTIDE SEQUENCE [LARGE SCALE GENOMIC DNA]</scope>
    <source>
        <strain evidence="7 8">DSM 14916</strain>
    </source>
</reference>
<dbReference type="EMBL" id="FQZF01000053">
    <property type="protein sequence ID" value="SHK42698.1"/>
    <property type="molecule type" value="Genomic_DNA"/>
</dbReference>
<evidence type="ECO:0000256" key="3">
    <source>
        <dbReference type="ARBA" id="ARBA00023125"/>
    </source>
</evidence>
<evidence type="ECO:0000259" key="6">
    <source>
        <dbReference type="PROSITE" id="PS50931"/>
    </source>
</evidence>
<keyword evidence="8" id="KW-1185">Reference proteome</keyword>
<evidence type="ECO:0000256" key="1">
    <source>
        <dbReference type="ARBA" id="ARBA00009437"/>
    </source>
</evidence>
<proteinExistence type="inferred from homology"/>
<feature type="domain" description="HTH lysR-type" evidence="6">
    <location>
        <begin position="1"/>
        <end position="64"/>
    </location>
</feature>
<evidence type="ECO:0000256" key="2">
    <source>
        <dbReference type="ARBA" id="ARBA00023015"/>
    </source>
</evidence>
<dbReference type="STRING" id="198092.SAMN02745194_04900"/>
<comment type="similarity">
    <text evidence="1">Belongs to the LysR transcriptional regulatory family.</text>
</comment>
<dbReference type="InterPro" id="IPR058163">
    <property type="entry name" value="LysR-type_TF_proteobact-type"/>
</dbReference>
<dbReference type="Gene3D" id="3.40.190.10">
    <property type="entry name" value="Periplasmic binding protein-like II"/>
    <property type="match status" value="2"/>
</dbReference>
<dbReference type="Gene3D" id="1.10.10.10">
    <property type="entry name" value="Winged helix-like DNA-binding domain superfamily/Winged helix DNA-binding domain"/>
    <property type="match status" value="1"/>
</dbReference>